<dbReference type="AlphaFoldDB" id="A0A402D6A3"/>
<dbReference type="RefSeq" id="WP_119324984.1">
    <property type="nucleotide sequence ID" value="NZ_AP025739.1"/>
</dbReference>
<dbReference type="InterPro" id="IPR023296">
    <property type="entry name" value="Glyco_hydro_beta-prop_sf"/>
</dbReference>
<proteinExistence type="inferred from homology"/>
<keyword evidence="5" id="KW-1185">Reference proteome</keyword>
<dbReference type="EMBL" id="AP025739">
    <property type="protein sequence ID" value="BDI32056.1"/>
    <property type="molecule type" value="Genomic_DNA"/>
</dbReference>
<dbReference type="Proteomes" id="UP000287394">
    <property type="component" value="Chromosome"/>
</dbReference>
<dbReference type="PANTHER" id="PTHR34106">
    <property type="entry name" value="GLYCOSIDASE"/>
    <property type="match status" value="1"/>
</dbReference>
<evidence type="ECO:0000256" key="1">
    <source>
        <dbReference type="ARBA" id="ARBA00022676"/>
    </source>
</evidence>
<dbReference type="OrthoDB" id="9775877at2"/>
<protein>
    <submittedName>
        <fullName evidence="4">Glycosidase</fullName>
    </submittedName>
</protein>
<sequence>MADLASRFESNPLICPQDVPPSRDGVGVLCVLNPGAFRYQGKTGLLLRVAERPHQTEEYITTPVIDSDDPSGMSILSFRKDDPKLSYGDPRGFTYEGQNYLTTLSHLRLAWSDDGENFTVDPKPTLIGQGELETFGVEDARVTEIDGVFHITYTQVSERGFGVGLITTADWRTYERQGMILPPYNKDCAFFPEKIGGEYVALHRPSGGVHNIWIGGSPDGRHWGGHACLAAARPGAWDEQRIGCGAAPIRTDAGWLEIYHGANHDQRYCLGALLLDLDDPRKVLARSAEPIMEPIAPYEQRGFLGNVVFTNGHVVDGDTITAYYGASDEIVCGARLSIREILATLG</sequence>
<accession>A0A402D6A3</accession>
<dbReference type="KEGG" id="ccot:CCAX7_41070"/>
<organism evidence="4 5">
    <name type="scientific">Capsulimonas corticalis</name>
    <dbReference type="NCBI Taxonomy" id="2219043"/>
    <lineage>
        <taxon>Bacteria</taxon>
        <taxon>Bacillati</taxon>
        <taxon>Armatimonadota</taxon>
        <taxon>Armatimonadia</taxon>
        <taxon>Capsulimonadales</taxon>
        <taxon>Capsulimonadaceae</taxon>
        <taxon>Capsulimonas</taxon>
    </lineage>
</organism>
<evidence type="ECO:0000313" key="5">
    <source>
        <dbReference type="Proteomes" id="UP000287394"/>
    </source>
</evidence>
<evidence type="ECO:0000256" key="2">
    <source>
        <dbReference type="ARBA" id="ARBA00022679"/>
    </source>
</evidence>
<reference evidence="4 5" key="1">
    <citation type="journal article" date="2019" name="Int. J. Syst. Evol. Microbiol.">
        <title>Capsulimonas corticalis gen. nov., sp. nov., an aerobic capsulated bacterium, of a novel bacterial order, Capsulimonadales ord. nov., of the class Armatimonadia of the phylum Armatimonadetes.</title>
        <authorList>
            <person name="Li J."/>
            <person name="Kudo C."/>
            <person name="Tonouchi A."/>
        </authorList>
    </citation>
    <scope>NUCLEOTIDE SEQUENCE [LARGE SCALE GENOMIC DNA]</scope>
    <source>
        <strain evidence="4 5">AX-7</strain>
    </source>
</reference>
<dbReference type="PANTHER" id="PTHR34106:SF5">
    <property type="entry name" value="GLYCOSIDASE"/>
    <property type="match status" value="1"/>
</dbReference>
<gene>
    <name evidence="4" type="ORF">CCAX7_41070</name>
</gene>
<dbReference type="Pfam" id="PF04041">
    <property type="entry name" value="Glyco_hydro_130"/>
    <property type="match status" value="1"/>
</dbReference>
<dbReference type="SUPFAM" id="SSF75005">
    <property type="entry name" value="Arabinanase/levansucrase/invertase"/>
    <property type="match status" value="1"/>
</dbReference>
<dbReference type="GO" id="GO:0016798">
    <property type="term" value="F:hydrolase activity, acting on glycosyl bonds"/>
    <property type="evidence" value="ECO:0007669"/>
    <property type="project" value="UniProtKB-KW"/>
</dbReference>
<comment type="similarity">
    <text evidence="3">Belongs to the glycosyl hydrolase 130 family.</text>
</comment>
<dbReference type="PIRSF" id="PIRSF016202">
    <property type="entry name" value="PH1107"/>
    <property type="match status" value="1"/>
</dbReference>
<dbReference type="Gene3D" id="2.115.10.20">
    <property type="entry name" value="Glycosyl hydrolase domain, family 43"/>
    <property type="match status" value="1"/>
</dbReference>
<keyword evidence="4" id="KW-0378">Hydrolase</keyword>
<name>A0A402D6A3_9BACT</name>
<dbReference type="CDD" id="cd18612">
    <property type="entry name" value="GH130_Lin0857-like"/>
    <property type="match status" value="1"/>
</dbReference>
<keyword evidence="4" id="KW-0326">Glycosidase</keyword>
<evidence type="ECO:0000313" key="4">
    <source>
        <dbReference type="EMBL" id="BDI32056.1"/>
    </source>
</evidence>
<evidence type="ECO:0000256" key="3">
    <source>
        <dbReference type="ARBA" id="ARBA00024356"/>
    </source>
</evidence>
<dbReference type="InterPro" id="IPR007184">
    <property type="entry name" value="Mannoside_phosphorylase"/>
</dbReference>
<keyword evidence="2" id="KW-0808">Transferase</keyword>
<keyword evidence="1" id="KW-0328">Glycosyltransferase</keyword>
<dbReference type="GO" id="GO:0016757">
    <property type="term" value="F:glycosyltransferase activity"/>
    <property type="evidence" value="ECO:0007669"/>
    <property type="project" value="UniProtKB-KW"/>
</dbReference>